<dbReference type="Proteomes" id="UP000603904">
    <property type="component" value="Unassembled WGS sequence"/>
</dbReference>
<dbReference type="Pfam" id="PF01432">
    <property type="entry name" value="Peptidase_M3"/>
    <property type="match status" value="1"/>
</dbReference>
<dbReference type="InterPro" id="IPR034005">
    <property type="entry name" value="M3A_DCP"/>
</dbReference>
<evidence type="ECO:0000256" key="2">
    <source>
        <dbReference type="ARBA" id="ARBA00022670"/>
    </source>
</evidence>
<keyword evidence="2 7" id="KW-0645">Protease</keyword>
<dbReference type="InterPro" id="IPR024079">
    <property type="entry name" value="MetalloPept_cat_dom_sf"/>
</dbReference>
<dbReference type="Gene3D" id="3.40.390.10">
    <property type="entry name" value="Collagenase (Catalytic Domain)"/>
    <property type="match status" value="1"/>
</dbReference>
<evidence type="ECO:0000259" key="8">
    <source>
        <dbReference type="Pfam" id="PF01432"/>
    </source>
</evidence>
<evidence type="ECO:0000256" key="1">
    <source>
        <dbReference type="ARBA" id="ARBA00006040"/>
    </source>
</evidence>
<keyword evidence="6 7" id="KW-0482">Metalloprotease</keyword>
<dbReference type="PANTHER" id="PTHR43660:SF1">
    <property type="entry name" value="DIPEPTIDYL CARBOXYPEPTIDASE"/>
    <property type="match status" value="1"/>
</dbReference>
<dbReference type="InterPro" id="IPR001567">
    <property type="entry name" value="Pept_M3A_M3B_dom"/>
</dbReference>
<protein>
    <submittedName>
        <fullName evidence="9">Peptidyl-dipeptidase Dcp</fullName>
    </submittedName>
</protein>
<evidence type="ECO:0000313" key="9">
    <source>
        <dbReference type="EMBL" id="GIH40292.1"/>
    </source>
</evidence>
<dbReference type="CDD" id="cd06456">
    <property type="entry name" value="M3A_DCP"/>
    <property type="match status" value="1"/>
</dbReference>
<dbReference type="RefSeq" id="WP_204057724.1">
    <property type="nucleotide sequence ID" value="NZ_BAAAGP010000008.1"/>
</dbReference>
<dbReference type="Gene3D" id="1.10.1370.40">
    <property type="match status" value="1"/>
</dbReference>
<dbReference type="EMBL" id="BOOC01000013">
    <property type="protein sequence ID" value="GIH40292.1"/>
    <property type="molecule type" value="Genomic_DNA"/>
</dbReference>
<comment type="cofactor">
    <cofactor evidence="7">
        <name>Zn(2+)</name>
        <dbReference type="ChEBI" id="CHEBI:29105"/>
    </cofactor>
    <text evidence="7">Binds 1 zinc ion.</text>
</comment>
<organism evidence="9 10">
    <name type="scientific">Microbispora corallina</name>
    <dbReference type="NCBI Taxonomy" id="83302"/>
    <lineage>
        <taxon>Bacteria</taxon>
        <taxon>Bacillati</taxon>
        <taxon>Actinomycetota</taxon>
        <taxon>Actinomycetes</taxon>
        <taxon>Streptosporangiales</taxon>
        <taxon>Streptosporangiaceae</taxon>
        <taxon>Microbispora</taxon>
    </lineage>
</organism>
<evidence type="ECO:0000256" key="4">
    <source>
        <dbReference type="ARBA" id="ARBA00022801"/>
    </source>
</evidence>
<dbReference type="SUPFAM" id="SSF55486">
    <property type="entry name" value="Metalloproteases ('zincins'), catalytic domain"/>
    <property type="match status" value="1"/>
</dbReference>
<dbReference type="InterPro" id="IPR045090">
    <property type="entry name" value="Pept_M3A_M3B"/>
</dbReference>
<comment type="caution">
    <text evidence="9">The sequence shown here is derived from an EMBL/GenBank/DDBJ whole genome shotgun (WGS) entry which is preliminary data.</text>
</comment>
<gene>
    <name evidence="9" type="primary">dcp</name>
    <name evidence="9" type="ORF">Mco01_32920</name>
</gene>
<keyword evidence="10" id="KW-1185">Reference proteome</keyword>
<keyword evidence="5 7" id="KW-0862">Zinc</keyword>
<evidence type="ECO:0000256" key="5">
    <source>
        <dbReference type="ARBA" id="ARBA00022833"/>
    </source>
</evidence>
<evidence type="ECO:0000256" key="7">
    <source>
        <dbReference type="RuleBase" id="RU003435"/>
    </source>
</evidence>
<accession>A0ABQ4FZR0</accession>
<name>A0ABQ4FZR0_9ACTN</name>
<proteinExistence type="inferred from homology"/>
<dbReference type="Gene3D" id="1.10.1370.10">
    <property type="entry name" value="Neurolysin, domain 3"/>
    <property type="match status" value="1"/>
</dbReference>
<sequence length="659" mass="73896">MISAANPFLSPSTLPYQLPPFEEIEEEHYGPAFEQGMAEHLAEIEAIADDPAPPTFENTIEALERSGRLLDRVSAVFFNKASSDTTPGVQAIQKDVTPKLTQHADAIHLNPRLFARIRAVEPADDEQRWLLERYLTDFVRAGAELGPDDQERLRAINERLSTLGTTFQQNLLADTNARAVVVDDVAELEGLSEDAVNGLAETARERGLDGRYLITLVLPTGQPSLAELANRSLRRRVHEASAGRGADNADLIKEMARLRRERARLLGYGSHAEYVLADQTAGTTAAVTEMLDRLVPPAVANARKEQADLEEVAGHAVQPWDWSFYAEKVRRARYDIDSAQMRPYFELNTVLEKGVFHAATRLYGVTFTERPDLRAYHPEARVFEVADEDGSLLGLYIGDFHARASKRGGAWMNSLVKQSGLEGTRPVVVNNLNIVKGEPTLMTFDEVNTMFHEFGHALHGLFSDVRYPRFSGTAVPRDFVEYPSQVNEMWATHPEILANYARHHETGEPMPQDLVDRMLETQKFNQGFATVEYLAATLLDWAWHTAYEGEDVAEFEARALRDAGVDLPAVPPRYRSTYFAHIWAGGYSAGYYSYIWSEVLDADTVEWFNENGGLRRENGDRFRRDLLSRGGSVDAMTAFRAFRGRDPEITPLLARRGLL</sequence>
<evidence type="ECO:0000256" key="3">
    <source>
        <dbReference type="ARBA" id="ARBA00022723"/>
    </source>
</evidence>
<evidence type="ECO:0000313" key="10">
    <source>
        <dbReference type="Proteomes" id="UP000603904"/>
    </source>
</evidence>
<dbReference type="PANTHER" id="PTHR43660">
    <property type="entry name" value="DIPEPTIDYL CARBOXYPEPTIDASE"/>
    <property type="match status" value="1"/>
</dbReference>
<comment type="similarity">
    <text evidence="1 7">Belongs to the peptidase M3 family.</text>
</comment>
<feature type="domain" description="Peptidase M3A/M3B catalytic" evidence="8">
    <location>
        <begin position="225"/>
        <end position="657"/>
    </location>
</feature>
<reference evidence="9 10" key="1">
    <citation type="submission" date="2021-01" db="EMBL/GenBank/DDBJ databases">
        <title>Whole genome shotgun sequence of Microbispora corallina NBRC 16416.</title>
        <authorList>
            <person name="Komaki H."/>
            <person name="Tamura T."/>
        </authorList>
    </citation>
    <scope>NUCLEOTIDE SEQUENCE [LARGE SCALE GENOMIC DNA]</scope>
    <source>
        <strain evidence="9 10">NBRC 16416</strain>
    </source>
</reference>
<evidence type="ECO:0000256" key="6">
    <source>
        <dbReference type="ARBA" id="ARBA00023049"/>
    </source>
</evidence>
<keyword evidence="4 7" id="KW-0378">Hydrolase</keyword>
<keyword evidence="3 7" id="KW-0479">Metal-binding</keyword>
<dbReference type="InterPro" id="IPR024077">
    <property type="entry name" value="Neurolysin/TOP_dom2"/>
</dbReference>